<organism evidence="2">
    <name type="scientific">Tanacetum cinerariifolium</name>
    <name type="common">Dalmatian daisy</name>
    <name type="synonym">Chrysanthemum cinerariifolium</name>
    <dbReference type="NCBI Taxonomy" id="118510"/>
    <lineage>
        <taxon>Eukaryota</taxon>
        <taxon>Viridiplantae</taxon>
        <taxon>Streptophyta</taxon>
        <taxon>Embryophyta</taxon>
        <taxon>Tracheophyta</taxon>
        <taxon>Spermatophyta</taxon>
        <taxon>Magnoliopsida</taxon>
        <taxon>eudicotyledons</taxon>
        <taxon>Gunneridae</taxon>
        <taxon>Pentapetalae</taxon>
        <taxon>asterids</taxon>
        <taxon>campanulids</taxon>
        <taxon>Asterales</taxon>
        <taxon>Asteraceae</taxon>
        <taxon>Asteroideae</taxon>
        <taxon>Anthemideae</taxon>
        <taxon>Anthemidinae</taxon>
        <taxon>Tanacetum</taxon>
    </lineage>
</organism>
<feature type="region of interest" description="Disordered" evidence="1">
    <location>
        <begin position="173"/>
        <end position="213"/>
    </location>
</feature>
<dbReference type="AlphaFoldDB" id="A0A699QLC0"/>
<comment type="caution">
    <text evidence="2">The sequence shown here is derived from an EMBL/GenBank/DDBJ whole genome shotgun (WGS) entry which is preliminary data.</text>
</comment>
<sequence length="213" mass="22514">TFQADHVAPTTVPLPQRLGQRREQQLVDARAVSGRGFAEQAPGVIRGERQLHGFAVADPALHRNIPRQDGINGVQRLPIRQLRSQFSALRQVGGRRVASLPATPATRRRRRPSGGSPATGALRRTAGAHAPHAAAGRCQCSGCAGLRRSANRGLLRGLTRRSTTRARRFHCRGNAAATGLRRSDGSSGAGCRGEPAQPRGSGMNAAAVIAGRP</sequence>
<feature type="non-terminal residue" evidence="2">
    <location>
        <position position="1"/>
    </location>
</feature>
<feature type="region of interest" description="Disordered" evidence="1">
    <location>
        <begin position="100"/>
        <end position="128"/>
    </location>
</feature>
<name>A0A699QLC0_TANCI</name>
<evidence type="ECO:0000256" key="1">
    <source>
        <dbReference type="SAM" id="MobiDB-lite"/>
    </source>
</evidence>
<gene>
    <name evidence="2" type="ORF">Tci_842807</name>
</gene>
<proteinExistence type="predicted"/>
<protein>
    <submittedName>
        <fullName evidence="2">Uncharacterized protein</fullName>
    </submittedName>
</protein>
<evidence type="ECO:0000313" key="2">
    <source>
        <dbReference type="EMBL" id="GFC70837.1"/>
    </source>
</evidence>
<dbReference type="EMBL" id="BKCJ011030760">
    <property type="protein sequence ID" value="GFC70837.1"/>
    <property type="molecule type" value="Genomic_DNA"/>
</dbReference>
<accession>A0A699QLC0</accession>
<reference evidence="2" key="1">
    <citation type="journal article" date="2019" name="Sci. Rep.">
        <title>Draft genome of Tanacetum cinerariifolium, the natural source of mosquito coil.</title>
        <authorList>
            <person name="Yamashiro T."/>
            <person name="Shiraishi A."/>
            <person name="Satake H."/>
            <person name="Nakayama K."/>
        </authorList>
    </citation>
    <scope>NUCLEOTIDE SEQUENCE</scope>
</reference>